<dbReference type="InterPro" id="IPR005123">
    <property type="entry name" value="Oxoglu/Fe-dep_dioxygenase_dom"/>
</dbReference>
<evidence type="ECO:0000259" key="11">
    <source>
        <dbReference type="PROSITE" id="PS51471"/>
    </source>
</evidence>
<evidence type="ECO:0000256" key="7">
    <source>
        <dbReference type="ARBA" id="ARBA00052204"/>
    </source>
</evidence>
<evidence type="ECO:0000256" key="1">
    <source>
        <dbReference type="ARBA" id="ARBA00004972"/>
    </source>
</evidence>
<dbReference type="GO" id="GO:0009685">
    <property type="term" value="P:gibberellin metabolic process"/>
    <property type="evidence" value="ECO:0007669"/>
    <property type="project" value="UniProtKB-ARBA"/>
</dbReference>
<dbReference type="InterPro" id="IPR027443">
    <property type="entry name" value="IPNS-like_sf"/>
</dbReference>
<evidence type="ECO:0000256" key="2">
    <source>
        <dbReference type="ARBA" id="ARBA00022723"/>
    </source>
</evidence>
<name>A0A8B8NEY0_9MYRT</name>
<comment type="pathway">
    <text evidence="6">Plant hormone biosynthesis; gibberellin biosynthesis.</text>
</comment>
<evidence type="ECO:0000256" key="3">
    <source>
        <dbReference type="ARBA" id="ARBA00022964"/>
    </source>
</evidence>
<evidence type="ECO:0000256" key="9">
    <source>
        <dbReference type="ARBA" id="ARBA00066708"/>
    </source>
</evidence>
<sequence>MVVASPNPRRAEKIQAVELPVIDLSPSGRSAAPALIVEACEKYGFFKVINHGVPGEVVSRMDEASAGFFARPDSEKRGAGPADPFGYGSKSIGFNGDVGEVEYLLLETDPVLVSRRSVGISDDPNRFSAAVNSYIEAVRELACDILDLMAQGLRAPDASVFSRLLRAVDSDSVFRINHYPRRSGAVLLRGGGGVGEEVGFGEHSDPQILTVLRSNDVGGLQISLEDGVWTPVPPDPAAFWVNVGDVLQAMTNGRFLSVRHRALTNPFKSRTSMAFFGAPPLDAWIAPQRELLDPRRPCIYKPFTWAEYKKAVYSLRLGDTRLDLFRARKEGGID</sequence>
<dbReference type="Gene3D" id="2.60.120.330">
    <property type="entry name" value="B-lactam Antibiotic, Isopenicillin N Synthase, Chain"/>
    <property type="match status" value="1"/>
</dbReference>
<dbReference type="Proteomes" id="UP000827889">
    <property type="component" value="Chromosome 6"/>
</dbReference>
<evidence type="ECO:0000256" key="10">
    <source>
        <dbReference type="RuleBase" id="RU003682"/>
    </source>
</evidence>
<dbReference type="EC" id="1.14.11.13" evidence="9"/>
<accession>A0A8B8NEY0</accession>
<dbReference type="PROSITE" id="PS51471">
    <property type="entry name" value="FE2OG_OXY"/>
    <property type="match status" value="1"/>
</dbReference>
<dbReference type="AlphaFoldDB" id="A0A8B8NEY0"/>
<dbReference type="InterPro" id="IPR050231">
    <property type="entry name" value="Iron_ascorbate_oxido_reductase"/>
</dbReference>
<keyword evidence="2 10" id="KW-0479">Metal-binding</keyword>
<keyword evidence="3" id="KW-0223">Dioxygenase</keyword>
<dbReference type="GeneID" id="115734254"/>
<dbReference type="Pfam" id="PF03171">
    <property type="entry name" value="2OG-FeII_Oxy"/>
    <property type="match status" value="1"/>
</dbReference>
<dbReference type="PANTHER" id="PTHR47990">
    <property type="entry name" value="2-OXOGLUTARATE (2OG) AND FE(II)-DEPENDENT OXYGENASE SUPERFAMILY PROTEIN-RELATED"/>
    <property type="match status" value="1"/>
</dbReference>
<feature type="domain" description="Fe2OG dioxygenase" evidence="11">
    <location>
        <begin position="169"/>
        <end position="279"/>
    </location>
</feature>
<dbReference type="KEGG" id="rarg:115734254"/>
<dbReference type="GO" id="GO:0045543">
    <property type="term" value="F:gibberellin 2-beta-dioxygenase activity"/>
    <property type="evidence" value="ECO:0007669"/>
    <property type="project" value="UniProtKB-EC"/>
</dbReference>
<dbReference type="FunFam" id="2.60.120.330:FF:000025">
    <property type="entry name" value="Gibberellin 2-beta-dioxygenase 2"/>
    <property type="match status" value="1"/>
</dbReference>
<organism evidence="12 13">
    <name type="scientific">Rhodamnia argentea</name>
    <dbReference type="NCBI Taxonomy" id="178133"/>
    <lineage>
        <taxon>Eukaryota</taxon>
        <taxon>Viridiplantae</taxon>
        <taxon>Streptophyta</taxon>
        <taxon>Embryophyta</taxon>
        <taxon>Tracheophyta</taxon>
        <taxon>Spermatophyta</taxon>
        <taxon>Magnoliopsida</taxon>
        <taxon>eudicotyledons</taxon>
        <taxon>Gunneridae</taxon>
        <taxon>Pentapetalae</taxon>
        <taxon>rosids</taxon>
        <taxon>malvids</taxon>
        <taxon>Myrtales</taxon>
        <taxon>Myrtaceae</taxon>
        <taxon>Myrtoideae</taxon>
        <taxon>Myrteae</taxon>
        <taxon>Australasian group</taxon>
        <taxon>Rhodamnia</taxon>
    </lineage>
</organism>
<proteinExistence type="inferred from homology"/>
<comment type="similarity">
    <text evidence="8">Belongs to the iron/ascorbate-dependent oxidoreductase family. GA2OX subfamily.</text>
</comment>
<evidence type="ECO:0000313" key="12">
    <source>
        <dbReference type="Proteomes" id="UP000827889"/>
    </source>
</evidence>
<protein>
    <recommendedName>
        <fullName evidence="9">gibberellin 2beta-dioxygenase</fullName>
        <ecNumber evidence="9">1.14.11.13</ecNumber>
    </recommendedName>
</protein>
<reference evidence="13" key="1">
    <citation type="submission" date="2025-08" db="UniProtKB">
        <authorList>
            <consortium name="RefSeq"/>
        </authorList>
    </citation>
    <scope>IDENTIFICATION</scope>
    <source>
        <tissue evidence="13">Leaf</tissue>
    </source>
</reference>
<dbReference type="OrthoDB" id="288590at2759"/>
<dbReference type="InterPro" id="IPR044861">
    <property type="entry name" value="IPNS-like_FE2OG_OXY"/>
</dbReference>
<comment type="pathway">
    <text evidence="1">Hormone biosynthesis.</text>
</comment>
<keyword evidence="12" id="KW-1185">Reference proteome</keyword>
<evidence type="ECO:0000256" key="4">
    <source>
        <dbReference type="ARBA" id="ARBA00023002"/>
    </source>
</evidence>
<dbReference type="InterPro" id="IPR026992">
    <property type="entry name" value="DIOX_N"/>
</dbReference>
<evidence type="ECO:0000256" key="6">
    <source>
        <dbReference type="ARBA" id="ARBA00037909"/>
    </source>
</evidence>
<evidence type="ECO:0000256" key="5">
    <source>
        <dbReference type="ARBA" id="ARBA00023004"/>
    </source>
</evidence>
<dbReference type="PRINTS" id="PR00682">
    <property type="entry name" value="IPNSYNTHASE"/>
</dbReference>
<comment type="catalytic activity">
    <reaction evidence="7">
        <text>gibberellin A1 + 2-oxoglutarate + O2 = gibberellin A8 + succinate + CO2</text>
        <dbReference type="Rhea" id="RHEA:15005"/>
        <dbReference type="ChEBI" id="CHEBI:15379"/>
        <dbReference type="ChEBI" id="CHEBI:16526"/>
        <dbReference type="ChEBI" id="CHEBI:16810"/>
        <dbReference type="ChEBI" id="CHEBI:30031"/>
        <dbReference type="ChEBI" id="CHEBI:58524"/>
        <dbReference type="ChEBI" id="CHEBI:58594"/>
        <dbReference type="EC" id="1.14.11.13"/>
    </reaction>
</comment>
<dbReference type="SUPFAM" id="SSF51197">
    <property type="entry name" value="Clavaminate synthase-like"/>
    <property type="match status" value="1"/>
</dbReference>
<evidence type="ECO:0000313" key="13">
    <source>
        <dbReference type="RefSeq" id="XP_030520788.1"/>
    </source>
</evidence>
<dbReference type="RefSeq" id="XP_030520788.1">
    <property type="nucleotide sequence ID" value="XM_030664928.2"/>
</dbReference>
<dbReference type="Pfam" id="PF14226">
    <property type="entry name" value="DIOX_N"/>
    <property type="match status" value="1"/>
</dbReference>
<gene>
    <name evidence="13" type="primary">LOC115734254</name>
</gene>
<keyword evidence="5 10" id="KW-0408">Iron</keyword>
<evidence type="ECO:0000256" key="8">
    <source>
        <dbReference type="ARBA" id="ARBA00061282"/>
    </source>
</evidence>
<dbReference type="GO" id="GO:0046872">
    <property type="term" value="F:metal ion binding"/>
    <property type="evidence" value="ECO:0007669"/>
    <property type="project" value="UniProtKB-KW"/>
</dbReference>
<keyword evidence="4 10" id="KW-0560">Oxidoreductase</keyword>